<gene>
    <name evidence="2" type="ORF">DBV15_05150</name>
</gene>
<proteinExistence type="predicted"/>
<feature type="region of interest" description="Disordered" evidence="1">
    <location>
        <begin position="87"/>
        <end position="175"/>
    </location>
</feature>
<keyword evidence="3" id="KW-1185">Reference proteome</keyword>
<dbReference type="EMBL" id="QBLH01000986">
    <property type="protein sequence ID" value="TGZ53592.1"/>
    <property type="molecule type" value="Genomic_DNA"/>
</dbReference>
<feature type="compositionally biased region" description="Low complexity" evidence="1">
    <location>
        <begin position="152"/>
        <end position="167"/>
    </location>
</feature>
<reference evidence="2 3" key="1">
    <citation type="journal article" date="2019" name="Philos. Trans. R. Soc. Lond., B, Biol. Sci.">
        <title>Ant behaviour and brain gene expression of defending hosts depend on the ecological success of the intruding social parasite.</title>
        <authorList>
            <person name="Kaur R."/>
            <person name="Stoldt M."/>
            <person name="Jongepier E."/>
            <person name="Feldmeyer B."/>
            <person name="Menzel F."/>
            <person name="Bornberg-Bauer E."/>
            <person name="Foitzik S."/>
        </authorList>
    </citation>
    <scope>NUCLEOTIDE SEQUENCE [LARGE SCALE GENOMIC DNA]</scope>
    <source>
        <tissue evidence="2">Whole body</tissue>
    </source>
</reference>
<name>A0A4S2KU62_9HYME</name>
<sequence length="228" mass="25455">MFSAKTPHRHGFAHTGTVDPPLGRMHHLVPRERAASSQRMRVAAYELAGAANRKWDVVTTYEANPRDVGTLEWGRVRAFRCGVFACQPPDVERSNPSPASSSLRSHLRRRRRVQVYTQKRPSRALPPLPRRRRSAATNWTTRPGPVSRRRTTAPSKPASTSAAKDSTFSPARSTWSDPLNSDVPTFVAVVISVLIRGLVDTTGTHSMHRRRVENVSDLCMAFKERPTG</sequence>
<accession>A0A4S2KU62</accession>
<evidence type="ECO:0000313" key="3">
    <source>
        <dbReference type="Proteomes" id="UP000310200"/>
    </source>
</evidence>
<dbReference type="AlphaFoldDB" id="A0A4S2KU62"/>
<protein>
    <submittedName>
        <fullName evidence="2">Uncharacterized protein</fullName>
    </submittedName>
</protein>
<evidence type="ECO:0000256" key="1">
    <source>
        <dbReference type="SAM" id="MobiDB-lite"/>
    </source>
</evidence>
<feature type="region of interest" description="Disordered" evidence="1">
    <location>
        <begin position="1"/>
        <end position="24"/>
    </location>
</feature>
<feature type="compositionally biased region" description="Basic residues" evidence="1">
    <location>
        <begin position="1"/>
        <end position="12"/>
    </location>
</feature>
<organism evidence="2 3">
    <name type="scientific">Temnothorax longispinosus</name>
    <dbReference type="NCBI Taxonomy" id="300112"/>
    <lineage>
        <taxon>Eukaryota</taxon>
        <taxon>Metazoa</taxon>
        <taxon>Ecdysozoa</taxon>
        <taxon>Arthropoda</taxon>
        <taxon>Hexapoda</taxon>
        <taxon>Insecta</taxon>
        <taxon>Pterygota</taxon>
        <taxon>Neoptera</taxon>
        <taxon>Endopterygota</taxon>
        <taxon>Hymenoptera</taxon>
        <taxon>Apocrita</taxon>
        <taxon>Aculeata</taxon>
        <taxon>Formicoidea</taxon>
        <taxon>Formicidae</taxon>
        <taxon>Myrmicinae</taxon>
        <taxon>Temnothorax</taxon>
    </lineage>
</organism>
<feature type="compositionally biased region" description="Low complexity" evidence="1">
    <location>
        <begin position="94"/>
        <end position="104"/>
    </location>
</feature>
<comment type="caution">
    <text evidence="2">The sequence shown here is derived from an EMBL/GenBank/DDBJ whole genome shotgun (WGS) entry which is preliminary data.</text>
</comment>
<evidence type="ECO:0000313" key="2">
    <source>
        <dbReference type="EMBL" id="TGZ53592.1"/>
    </source>
</evidence>
<dbReference type="Proteomes" id="UP000310200">
    <property type="component" value="Unassembled WGS sequence"/>
</dbReference>